<protein>
    <submittedName>
        <fullName evidence="1">Uncharacterized protein</fullName>
    </submittedName>
</protein>
<organism evidence="1 2">
    <name type="scientific">Arcicella aurantiaca</name>
    <dbReference type="NCBI Taxonomy" id="591202"/>
    <lineage>
        <taxon>Bacteria</taxon>
        <taxon>Pseudomonadati</taxon>
        <taxon>Bacteroidota</taxon>
        <taxon>Cytophagia</taxon>
        <taxon>Cytophagales</taxon>
        <taxon>Flectobacillaceae</taxon>
        <taxon>Arcicella</taxon>
    </lineage>
</organism>
<sequence length="65" mass="7662">MLVTKKNGFKSFFCNGYYLLMKLCCHFSREHFNINSEVLISLRTYTYERVRSRSESLGIDNTLVS</sequence>
<gene>
    <name evidence="1" type="ORF">LV89_02699</name>
</gene>
<evidence type="ECO:0000313" key="1">
    <source>
        <dbReference type="EMBL" id="PWK26218.1"/>
    </source>
</evidence>
<accession>A0A316E986</accession>
<keyword evidence="2" id="KW-1185">Reference proteome</keyword>
<reference evidence="1 2" key="1">
    <citation type="submission" date="2018-05" db="EMBL/GenBank/DDBJ databases">
        <title>Genomic Encyclopedia of Archaeal and Bacterial Type Strains, Phase II (KMG-II): from individual species to whole genera.</title>
        <authorList>
            <person name="Goeker M."/>
        </authorList>
    </citation>
    <scope>NUCLEOTIDE SEQUENCE [LARGE SCALE GENOMIC DNA]</scope>
    <source>
        <strain evidence="1 2">DSM 22214</strain>
    </source>
</reference>
<dbReference type="Proteomes" id="UP000245489">
    <property type="component" value="Unassembled WGS sequence"/>
</dbReference>
<comment type="caution">
    <text evidence="1">The sequence shown here is derived from an EMBL/GenBank/DDBJ whole genome shotgun (WGS) entry which is preliminary data.</text>
</comment>
<dbReference type="AlphaFoldDB" id="A0A316E986"/>
<evidence type="ECO:0000313" key="2">
    <source>
        <dbReference type="Proteomes" id="UP000245489"/>
    </source>
</evidence>
<name>A0A316E986_9BACT</name>
<dbReference type="EMBL" id="QGGO01000013">
    <property type="protein sequence ID" value="PWK26218.1"/>
    <property type="molecule type" value="Genomic_DNA"/>
</dbReference>
<proteinExistence type="predicted"/>